<dbReference type="Pfam" id="PF03492">
    <property type="entry name" value="Methyltransf_7"/>
    <property type="match status" value="1"/>
</dbReference>
<evidence type="ECO:0000256" key="4">
    <source>
        <dbReference type="ARBA" id="ARBA00022842"/>
    </source>
</evidence>
<dbReference type="Gene3D" id="1.10.1200.270">
    <property type="entry name" value="Methyltransferase, alpha-helical capping domain"/>
    <property type="match status" value="2"/>
</dbReference>
<dbReference type="Proteomes" id="UP001374535">
    <property type="component" value="Chromosome 11"/>
</dbReference>
<dbReference type="GO" id="GO:0032259">
    <property type="term" value="P:methylation"/>
    <property type="evidence" value="ECO:0007669"/>
    <property type="project" value="UniProtKB-KW"/>
</dbReference>
<keyword evidence="4" id="KW-0460">Magnesium</keyword>
<dbReference type="GO" id="GO:0008168">
    <property type="term" value="F:methyltransferase activity"/>
    <property type="evidence" value="ECO:0007669"/>
    <property type="project" value="UniProtKB-KW"/>
</dbReference>
<dbReference type="InterPro" id="IPR042086">
    <property type="entry name" value="MeTrfase_capping"/>
</dbReference>
<name>A0AAQ3RGR8_VIGMU</name>
<dbReference type="InterPro" id="IPR005299">
    <property type="entry name" value="MeTrfase_7"/>
</dbReference>
<dbReference type="InterPro" id="IPR029063">
    <property type="entry name" value="SAM-dependent_MTases_sf"/>
</dbReference>
<organism evidence="5 6">
    <name type="scientific">Vigna mungo</name>
    <name type="common">Black gram</name>
    <name type="synonym">Phaseolus mungo</name>
    <dbReference type="NCBI Taxonomy" id="3915"/>
    <lineage>
        <taxon>Eukaryota</taxon>
        <taxon>Viridiplantae</taxon>
        <taxon>Streptophyta</taxon>
        <taxon>Embryophyta</taxon>
        <taxon>Tracheophyta</taxon>
        <taxon>Spermatophyta</taxon>
        <taxon>Magnoliopsida</taxon>
        <taxon>eudicotyledons</taxon>
        <taxon>Gunneridae</taxon>
        <taxon>Pentapetalae</taxon>
        <taxon>rosids</taxon>
        <taxon>fabids</taxon>
        <taxon>Fabales</taxon>
        <taxon>Fabaceae</taxon>
        <taxon>Papilionoideae</taxon>
        <taxon>50 kb inversion clade</taxon>
        <taxon>NPAAA clade</taxon>
        <taxon>indigoferoid/millettioid clade</taxon>
        <taxon>Phaseoleae</taxon>
        <taxon>Vigna</taxon>
    </lineage>
</organism>
<protein>
    <recommendedName>
        <fullName evidence="7">Jasmonate O-methyltransferase</fullName>
    </recommendedName>
</protein>
<evidence type="ECO:0000313" key="5">
    <source>
        <dbReference type="EMBL" id="WVY92202.1"/>
    </source>
</evidence>
<evidence type="ECO:0000256" key="2">
    <source>
        <dbReference type="ARBA" id="ARBA00022679"/>
    </source>
</evidence>
<evidence type="ECO:0008006" key="7">
    <source>
        <dbReference type="Google" id="ProtNLM"/>
    </source>
</evidence>
<reference evidence="5 6" key="1">
    <citation type="journal article" date="2023" name="Life. Sci Alliance">
        <title>Evolutionary insights into 3D genome organization and epigenetic landscape of Vigna mungo.</title>
        <authorList>
            <person name="Junaid A."/>
            <person name="Singh B."/>
            <person name="Bhatia S."/>
        </authorList>
    </citation>
    <scope>NUCLEOTIDE SEQUENCE [LARGE SCALE GENOMIC DNA]</scope>
    <source>
        <strain evidence="5">Urdbean</strain>
    </source>
</reference>
<evidence type="ECO:0000256" key="3">
    <source>
        <dbReference type="ARBA" id="ARBA00022723"/>
    </source>
</evidence>
<keyword evidence="3" id="KW-0479">Metal-binding</keyword>
<dbReference type="PANTHER" id="PTHR31009">
    <property type="entry name" value="S-ADENOSYL-L-METHIONINE:CARBOXYL METHYLTRANSFERASE FAMILY PROTEIN"/>
    <property type="match status" value="1"/>
</dbReference>
<dbReference type="GO" id="GO:0046872">
    <property type="term" value="F:metal ion binding"/>
    <property type="evidence" value="ECO:0007669"/>
    <property type="project" value="UniProtKB-KW"/>
</dbReference>
<keyword evidence="6" id="KW-1185">Reference proteome</keyword>
<keyword evidence="2" id="KW-0808">Transferase</keyword>
<dbReference type="AlphaFoldDB" id="A0AAQ3RGR8"/>
<dbReference type="SUPFAM" id="SSF53335">
    <property type="entry name" value="S-adenosyl-L-methionine-dependent methyltransferases"/>
    <property type="match status" value="1"/>
</dbReference>
<evidence type="ECO:0000256" key="1">
    <source>
        <dbReference type="ARBA" id="ARBA00022603"/>
    </source>
</evidence>
<evidence type="ECO:0000313" key="6">
    <source>
        <dbReference type="Proteomes" id="UP001374535"/>
    </source>
</evidence>
<dbReference type="Gene3D" id="3.40.50.150">
    <property type="entry name" value="Vaccinia Virus protein VP39"/>
    <property type="match status" value="1"/>
</dbReference>
<gene>
    <name evidence="5" type="ORF">V8G54_037716</name>
</gene>
<proteinExistence type="predicted"/>
<accession>A0AAQ3RGR8</accession>
<keyword evidence="1" id="KW-0489">Methyltransferase</keyword>
<dbReference type="EMBL" id="CP144690">
    <property type="protein sequence ID" value="WVY92202.1"/>
    <property type="molecule type" value="Genomic_DNA"/>
</dbReference>
<sequence length="357" mass="39840">MQTAARKEMETLELFHMNKGSGETSYAMNSSVQNTIISCAEALRKKAIVQILCTSWPEKMGIADMGCSSGPNALRVISEIVDGVYATTRLLERPPPELVVHLNDLFANDFNNVFASLPSFYRKQRQEKGTGFGSCFVSADICFDRLLLLLGCKVPGGLEDGSGRALNKGKIYISKSSPECVLDAYSQQFKNDFSSFIACRSHEMVTGGRMVLSFMGRTTIDPTSDHSCYQWELLARSLMSMVSQGLLEEEKVDCFDAPYYAPCMEEVKKVIEMEGSFIVEEHDAYEIEPDGGMELQSDSRGERVSRTARAVLESMLESHFGPHIMDELFRRFGQHVEEHLSNNDTKSINLVVSLVKL</sequence>